<evidence type="ECO:0000313" key="2">
    <source>
        <dbReference type="Proteomes" id="UP001168821"/>
    </source>
</evidence>
<dbReference type="InterPro" id="IPR039212">
    <property type="entry name" value="RBFA_mitochondrial"/>
</dbReference>
<comment type="caution">
    <text evidence="1">The sequence shown here is derived from an EMBL/GenBank/DDBJ whole genome shotgun (WGS) entry which is preliminary data.</text>
</comment>
<dbReference type="SUPFAM" id="SSF89919">
    <property type="entry name" value="Ribosome-binding factor A, RbfA"/>
    <property type="match status" value="1"/>
</dbReference>
<dbReference type="InterPro" id="IPR023799">
    <property type="entry name" value="RbfA_dom_sf"/>
</dbReference>
<evidence type="ECO:0000313" key="1">
    <source>
        <dbReference type="EMBL" id="KAJ3650098.1"/>
    </source>
</evidence>
<name>A0AA38I388_9CUCU</name>
<dbReference type="PANTHER" id="PTHR14725:SF0">
    <property type="entry name" value="RIBOSOME-BINDING FACTOR A, MITOCHONDRIAL-RELATED"/>
    <property type="match status" value="1"/>
</dbReference>
<dbReference type="GO" id="GO:0006364">
    <property type="term" value="P:rRNA processing"/>
    <property type="evidence" value="ECO:0007669"/>
    <property type="project" value="InterPro"/>
</dbReference>
<keyword evidence="2" id="KW-1185">Reference proteome</keyword>
<proteinExistence type="predicted"/>
<dbReference type="PANTHER" id="PTHR14725">
    <property type="entry name" value="RIBOSOME-BINDING FACTOR A, MITOCHONDRIAL-RELATED"/>
    <property type="match status" value="1"/>
</dbReference>
<protein>
    <recommendedName>
        <fullName evidence="3">Ribosome-binding factor A, mitochondrial</fullName>
    </recommendedName>
</protein>
<reference evidence="1" key="1">
    <citation type="journal article" date="2023" name="G3 (Bethesda)">
        <title>Whole genome assemblies of Zophobas morio and Tenebrio molitor.</title>
        <authorList>
            <person name="Kaur S."/>
            <person name="Stinson S.A."/>
            <person name="diCenzo G.C."/>
        </authorList>
    </citation>
    <scope>NUCLEOTIDE SEQUENCE</scope>
    <source>
        <strain evidence="1">QUZm001</strain>
    </source>
</reference>
<evidence type="ECO:0008006" key="3">
    <source>
        <dbReference type="Google" id="ProtNLM"/>
    </source>
</evidence>
<gene>
    <name evidence="1" type="ORF">Zmor_021806</name>
</gene>
<accession>A0AA38I388</accession>
<dbReference type="InterPro" id="IPR000238">
    <property type="entry name" value="RbfA"/>
</dbReference>
<dbReference type="Pfam" id="PF02033">
    <property type="entry name" value="RBFA"/>
    <property type="match status" value="1"/>
</dbReference>
<sequence length="352" mass="41114">MWKVVSLSCRRFHTASYQHAKMGKILSKVMGMRNASKKKRIFSESGVLPNAEMFSKGSNEGRYSGSARRVSVLNKLFMKYITDLLATGEYSKEFTGHGIEINRVQISPDYTGLNVFWIANGTQNNDEVVEKLLKKNAGFLRHELSSLRVIGNVPQIHFLKDKQQTELIELDSRLAKADFGEDHVPIEMTTKLKTQLELFTHLPSEIKEKIQQLDAALSDNDLDDDDELPPMTQNVLGLDHLEILNRIKRSMKKGRASQRCNKNDPIMEAINENPIEFINNKEKREAFKEFLKKRELLRSNSRKEDKNYYPDTEYIRQELEERRAEYFRNLEIYEDEERDYIEDRTEVDNRIK</sequence>
<dbReference type="AlphaFoldDB" id="A0AA38I388"/>
<dbReference type="InterPro" id="IPR015946">
    <property type="entry name" value="KH_dom-like_a/b"/>
</dbReference>
<dbReference type="EMBL" id="JALNTZ010000006">
    <property type="protein sequence ID" value="KAJ3650098.1"/>
    <property type="molecule type" value="Genomic_DNA"/>
</dbReference>
<dbReference type="Gene3D" id="3.30.300.20">
    <property type="match status" value="1"/>
</dbReference>
<organism evidence="1 2">
    <name type="scientific">Zophobas morio</name>
    <dbReference type="NCBI Taxonomy" id="2755281"/>
    <lineage>
        <taxon>Eukaryota</taxon>
        <taxon>Metazoa</taxon>
        <taxon>Ecdysozoa</taxon>
        <taxon>Arthropoda</taxon>
        <taxon>Hexapoda</taxon>
        <taxon>Insecta</taxon>
        <taxon>Pterygota</taxon>
        <taxon>Neoptera</taxon>
        <taxon>Endopterygota</taxon>
        <taxon>Coleoptera</taxon>
        <taxon>Polyphaga</taxon>
        <taxon>Cucujiformia</taxon>
        <taxon>Tenebrionidae</taxon>
        <taxon>Zophobas</taxon>
    </lineage>
</organism>
<dbReference type="Proteomes" id="UP001168821">
    <property type="component" value="Unassembled WGS sequence"/>
</dbReference>